<dbReference type="eggNOG" id="COG3046">
    <property type="taxonomic scope" value="Bacteria"/>
</dbReference>
<dbReference type="GeneID" id="92932422"/>
<dbReference type="SUPFAM" id="SSF48173">
    <property type="entry name" value="Cryptochrome/photolyase FAD-binding domain"/>
    <property type="match status" value="1"/>
</dbReference>
<dbReference type="KEGG" id="acz:Acaty_c2353"/>
<dbReference type="InterPro" id="IPR036134">
    <property type="entry name" value="Crypto/Photolyase_FAD-like_sf"/>
</dbReference>
<reference evidence="1 2" key="1">
    <citation type="journal article" date="2009" name="J. Bacteriol.">
        <title>Draft genome sequence of the extremely acidophilic bacterium Acidithiobacillus caldus ATCC 51756 reveals metabolic versatility in the genus Acidithiobacillus.</title>
        <authorList>
            <person name="Valdes J."/>
            <person name="Quatrini R."/>
            <person name="Hallberg K."/>
            <person name="Dopson M."/>
            <person name="Valenzuela P.D."/>
            <person name="Holmes D.S."/>
        </authorList>
    </citation>
    <scope>NUCLEOTIDE SEQUENCE [LARGE SCALE GENOMIC DNA]</scope>
    <source>
        <strain evidence="2">ATCC 51756 / DSM 8584 / KU</strain>
    </source>
</reference>
<dbReference type="GO" id="GO:0016829">
    <property type="term" value="F:lyase activity"/>
    <property type="evidence" value="ECO:0007669"/>
    <property type="project" value="UniProtKB-KW"/>
</dbReference>
<dbReference type="Gene3D" id="1.10.579.10">
    <property type="entry name" value="DNA Cyclobutane Dipyrimidine Photolyase, subunit A, domain 3"/>
    <property type="match status" value="1"/>
</dbReference>
<dbReference type="Gene3D" id="1.25.40.80">
    <property type="match status" value="1"/>
</dbReference>
<dbReference type="AlphaFoldDB" id="A0A059ZXF5"/>
<dbReference type="EMBL" id="CP005986">
    <property type="protein sequence ID" value="AIA56200.1"/>
    <property type="molecule type" value="Genomic_DNA"/>
</dbReference>
<name>A0A059ZXF5_ACICK</name>
<dbReference type="Proteomes" id="UP000005522">
    <property type="component" value="Chromosome"/>
</dbReference>
<dbReference type="Pfam" id="PF04244">
    <property type="entry name" value="DPRP"/>
    <property type="match status" value="1"/>
</dbReference>
<proteinExistence type="predicted"/>
<dbReference type="PANTHER" id="PTHR38657">
    <property type="entry name" value="SLR1343 PROTEIN"/>
    <property type="match status" value="1"/>
</dbReference>
<dbReference type="PANTHER" id="PTHR38657:SF1">
    <property type="entry name" value="SLR1343 PROTEIN"/>
    <property type="match status" value="1"/>
</dbReference>
<evidence type="ECO:0000313" key="2">
    <source>
        <dbReference type="Proteomes" id="UP000005522"/>
    </source>
</evidence>
<dbReference type="InterPro" id="IPR014729">
    <property type="entry name" value="Rossmann-like_a/b/a_fold"/>
</dbReference>
<protein>
    <submittedName>
        <fullName evidence="1">Protein related to deoxyribodipyrimidine photolyase</fullName>
    </submittedName>
</protein>
<keyword evidence="1" id="KW-0456">Lyase</keyword>
<dbReference type="HOGENOM" id="CLU_031632_1_0_6"/>
<dbReference type="InterPro" id="IPR052551">
    <property type="entry name" value="UV-DNA_repair_photolyase"/>
</dbReference>
<accession>A0A059ZXF5</accession>
<organism evidence="1 2">
    <name type="scientific">Acidithiobacillus caldus (strain ATCC 51756 / DSM 8584 / KU)</name>
    <dbReference type="NCBI Taxonomy" id="637389"/>
    <lineage>
        <taxon>Bacteria</taxon>
        <taxon>Pseudomonadati</taxon>
        <taxon>Pseudomonadota</taxon>
        <taxon>Acidithiobacillia</taxon>
        <taxon>Acidithiobacillales</taxon>
        <taxon>Acidithiobacillaceae</taxon>
        <taxon>Acidithiobacillus</taxon>
    </lineage>
</organism>
<dbReference type="Gene3D" id="3.40.50.620">
    <property type="entry name" value="HUPs"/>
    <property type="match status" value="1"/>
</dbReference>
<dbReference type="Gene3D" id="1.10.10.1710">
    <property type="entry name" value="Deoxyribodipyrimidine photolyase-related"/>
    <property type="match status" value="1"/>
</dbReference>
<dbReference type="RefSeq" id="WP_004868863.1">
    <property type="nucleotide sequence ID" value="NZ_CP005986.1"/>
</dbReference>
<gene>
    <name evidence="1" type="ORF">Acaty_c2353</name>
</gene>
<evidence type="ECO:0000313" key="1">
    <source>
        <dbReference type="EMBL" id="AIA56200.1"/>
    </source>
</evidence>
<sequence length="515" mass="58506">MSKPVRRLVLLLGDHLDLHSPHLATVDPERDLCLLVEARAEAQRVWSHKARIALFLSAMRHGAEALRQRGLRVEYWALAEHPYDDLVTAVAAALRRFAPQRLALHEPGTWALAEGLRDLANAAGTEFELWPASQFLFTREEFQSWAGAQRQHRMEFWYRHARRRTGILMEGDQPLGGRWNYDSENRHSFGKAGPGWLPEPLAFAPDAITREVLTVVEREFPDHPGSLAHFDWPVTMIEAEAALEDFIAQRLPSFGSFQDASWPGAVWLYHSRLSAAMNLGLLHPQRVIEAALGAHARAEASLAATEGFVRQILGWREFVRGIYWRYMPDYLEENALGAEQPLPQFYWSAQTDMACLRDVLQRTLDYGYAHHIERLMITGLFALLLGVAPKAIHAWYLAIYVDAVEWVELPNVLGMSQYADGGRVASKPYVASGHYIARMTGHCARCPYRPQERVGAKACPFTTLYWDFLIRHADPFARHPRTALQWKHLESLDAATRAEIQQAANKLRETWAKGV</sequence>
<dbReference type="InterPro" id="IPR007357">
    <property type="entry name" value="PhrB-like"/>
</dbReference>